<evidence type="ECO:0000313" key="2">
    <source>
        <dbReference type="EMBL" id="KAI9201705.1"/>
    </source>
</evidence>
<evidence type="ECO:0000256" key="1">
    <source>
        <dbReference type="SAM" id="MobiDB-lite"/>
    </source>
</evidence>
<gene>
    <name evidence="2" type="ORF">LWI28_027799</name>
</gene>
<feature type="region of interest" description="Disordered" evidence="1">
    <location>
        <begin position="70"/>
        <end position="98"/>
    </location>
</feature>
<dbReference type="EMBL" id="JAJSOW010000001">
    <property type="protein sequence ID" value="KAI9201705.1"/>
    <property type="molecule type" value="Genomic_DNA"/>
</dbReference>
<keyword evidence="3" id="KW-1185">Reference proteome</keyword>
<dbReference type="Proteomes" id="UP001064489">
    <property type="component" value="Chromosome 9"/>
</dbReference>
<evidence type="ECO:0000313" key="3">
    <source>
        <dbReference type="Proteomes" id="UP001064489"/>
    </source>
</evidence>
<protein>
    <submittedName>
        <fullName evidence="2">Uncharacterized protein</fullName>
    </submittedName>
</protein>
<reference evidence="2" key="2">
    <citation type="submission" date="2023-02" db="EMBL/GenBank/DDBJ databases">
        <authorList>
            <person name="Swenson N.G."/>
            <person name="Wegrzyn J.L."/>
            <person name="Mcevoy S.L."/>
        </authorList>
    </citation>
    <scope>NUCLEOTIDE SEQUENCE</scope>
    <source>
        <strain evidence="2">91603</strain>
        <tissue evidence="2">Leaf</tissue>
    </source>
</reference>
<name>A0AAD5P6G5_ACENE</name>
<reference evidence="2" key="1">
    <citation type="journal article" date="2022" name="Plant J.">
        <title>Strategies of tolerance reflected in two North American maple genomes.</title>
        <authorList>
            <person name="McEvoy S.L."/>
            <person name="Sezen U.U."/>
            <person name="Trouern-Trend A."/>
            <person name="McMahon S.M."/>
            <person name="Schaberg P.G."/>
            <person name="Yang J."/>
            <person name="Wegrzyn J.L."/>
            <person name="Swenson N.G."/>
        </authorList>
    </citation>
    <scope>NUCLEOTIDE SEQUENCE</scope>
    <source>
        <strain evidence="2">91603</strain>
    </source>
</reference>
<accession>A0AAD5P6G5</accession>
<sequence>MPSTVVRLPRQSSNSLCFTSFNDLKNTAKQKTIRCCLPINKHGLNHDKKNHFFGHPSFTRRRRRRLRRRLISTSSSSSPVCSISGSSLSPHTYLNSVA</sequence>
<organism evidence="2 3">
    <name type="scientific">Acer negundo</name>
    <name type="common">Box elder</name>
    <dbReference type="NCBI Taxonomy" id="4023"/>
    <lineage>
        <taxon>Eukaryota</taxon>
        <taxon>Viridiplantae</taxon>
        <taxon>Streptophyta</taxon>
        <taxon>Embryophyta</taxon>
        <taxon>Tracheophyta</taxon>
        <taxon>Spermatophyta</taxon>
        <taxon>Magnoliopsida</taxon>
        <taxon>eudicotyledons</taxon>
        <taxon>Gunneridae</taxon>
        <taxon>Pentapetalae</taxon>
        <taxon>rosids</taxon>
        <taxon>malvids</taxon>
        <taxon>Sapindales</taxon>
        <taxon>Sapindaceae</taxon>
        <taxon>Hippocastanoideae</taxon>
        <taxon>Acereae</taxon>
        <taxon>Acer</taxon>
    </lineage>
</organism>
<dbReference type="AlphaFoldDB" id="A0AAD5P6G5"/>
<comment type="caution">
    <text evidence="2">The sequence shown here is derived from an EMBL/GenBank/DDBJ whole genome shotgun (WGS) entry which is preliminary data.</text>
</comment>
<proteinExistence type="predicted"/>
<feature type="compositionally biased region" description="Low complexity" evidence="1">
    <location>
        <begin position="71"/>
        <end position="89"/>
    </location>
</feature>